<keyword evidence="4 9" id="KW-0349">Heme</keyword>
<evidence type="ECO:0008006" key="13">
    <source>
        <dbReference type="Google" id="ProtNLM"/>
    </source>
</evidence>
<accession>A0A8H3HNA6</accession>
<comment type="similarity">
    <text evidence="3">Belongs to the cytochrome P450 family.</text>
</comment>
<dbReference type="PROSITE" id="PS00086">
    <property type="entry name" value="CYTOCHROME_P450"/>
    <property type="match status" value="1"/>
</dbReference>
<keyword evidence="8" id="KW-0503">Monooxygenase</keyword>
<dbReference type="AlphaFoldDB" id="A0A8H3HNA6"/>
<dbReference type="Proteomes" id="UP000663827">
    <property type="component" value="Unassembled WGS sequence"/>
</dbReference>
<keyword evidence="7 9" id="KW-0408">Iron</keyword>
<dbReference type="GO" id="GO:0016705">
    <property type="term" value="F:oxidoreductase activity, acting on paired donors, with incorporation or reduction of molecular oxygen"/>
    <property type="evidence" value="ECO:0007669"/>
    <property type="project" value="InterPro"/>
</dbReference>
<evidence type="ECO:0000256" key="3">
    <source>
        <dbReference type="ARBA" id="ARBA00010617"/>
    </source>
</evidence>
<sequence>MASSMFQLIYGYQLQGNRDVYFEKARVITENASSAAMFTNFLVNIFPFLVYVPDWFPGTGWKRTAREWRGLKEEAVNIPYEWTKTQMANGAAQPSIVSSLLQDHSSTMGLSPAEIELRVREAAIALYQGGSDTSAMSLVSLVAAMVTHPHVQAKAQQELDTVLGPETLPTAADRERLPYVQNLVREILRWQPVLPIGVPHVCWQDDVYEGYDIGKGTVVAMSQDEAVYKDPSVFNPDRYLDPSVPVMPAFGWGRRKCPGMHFAESSLFVTMASLLATFTFTKKKDLDGKEITPIIESEGNIVILKFVRRNGFPGIGSLPLAPGSPAGQFPAFAELLKYDAQLGPADHPSPVSSVMNPTPLASHTISLALQYLLPPSELPTHLISRSLLQRHHFLSISPSDTAAYLCWPHPNADPEKSVAALEHLATQDHEQLVKTAEIRYQPQASTADAAQARVRLGNAVQLVFIWEEDQDGAGWRYFDTDYRPLPANCSFTLTPALQVTPPEQDQEQDVSAGGSYLTFGLASHSSLSTPTSDDYWAGYDSGSSPRSPRIPERELDADDEDAYWASYGAVHGSADSTVPSPAPQKKRLDAWGREELPWEENAELDSQTWDTNETASRHGLGVTILSNSHPPTPPTMPTRTLFIATQTHQPQQIAPLPDLNHRNWTSPPSSLSAPFSALSEPDDAPLDEEPKNESEDLGVKDSEDSPPAVAIQAPPTSKVPSAADTGLSNAIKGMYAMWLMSRQDVGSEETRQAFMELVRDALVGA</sequence>
<keyword evidence="5 9" id="KW-0479">Metal-binding</keyword>
<evidence type="ECO:0000256" key="8">
    <source>
        <dbReference type="ARBA" id="ARBA00023033"/>
    </source>
</evidence>
<dbReference type="Pfam" id="PF00067">
    <property type="entry name" value="p450"/>
    <property type="match status" value="1"/>
</dbReference>
<feature type="compositionally biased region" description="Low complexity" evidence="10">
    <location>
        <begin position="666"/>
        <end position="679"/>
    </location>
</feature>
<name>A0A8H3HNA6_9AGAM</name>
<evidence type="ECO:0000256" key="1">
    <source>
        <dbReference type="ARBA" id="ARBA00001971"/>
    </source>
</evidence>
<evidence type="ECO:0000256" key="5">
    <source>
        <dbReference type="ARBA" id="ARBA00022723"/>
    </source>
</evidence>
<dbReference type="InterPro" id="IPR017972">
    <property type="entry name" value="Cyt_P450_CS"/>
</dbReference>
<evidence type="ECO:0000256" key="4">
    <source>
        <dbReference type="ARBA" id="ARBA00022617"/>
    </source>
</evidence>
<keyword evidence="6" id="KW-0560">Oxidoreductase</keyword>
<dbReference type="InterPro" id="IPR001128">
    <property type="entry name" value="Cyt_P450"/>
</dbReference>
<dbReference type="EMBL" id="CAJNJQ010001190">
    <property type="protein sequence ID" value="CAE7125807.1"/>
    <property type="molecule type" value="Genomic_DNA"/>
</dbReference>
<evidence type="ECO:0000256" key="10">
    <source>
        <dbReference type="SAM" id="MobiDB-lite"/>
    </source>
</evidence>
<feature type="binding site" description="axial binding residue" evidence="9">
    <location>
        <position position="257"/>
    </location>
    <ligand>
        <name>heme</name>
        <dbReference type="ChEBI" id="CHEBI:30413"/>
    </ligand>
    <ligandPart>
        <name>Fe</name>
        <dbReference type="ChEBI" id="CHEBI:18248"/>
    </ligandPart>
</feature>
<feature type="compositionally biased region" description="Basic and acidic residues" evidence="10">
    <location>
        <begin position="688"/>
        <end position="703"/>
    </location>
</feature>
<evidence type="ECO:0000313" key="12">
    <source>
        <dbReference type="Proteomes" id="UP000663827"/>
    </source>
</evidence>
<comment type="cofactor">
    <cofactor evidence="1 9">
        <name>heme</name>
        <dbReference type="ChEBI" id="CHEBI:30413"/>
    </cofactor>
</comment>
<evidence type="ECO:0000256" key="9">
    <source>
        <dbReference type="PIRSR" id="PIRSR602401-1"/>
    </source>
</evidence>
<reference evidence="11" key="1">
    <citation type="submission" date="2021-01" db="EMBL/GenBank/DDBJ databases">
        <authorList>
            <person name="Kaushik A."/>
        </authorList>
    </citation>
    <scope>NUCLEOTIDE SEQUENCE</scope>
    <source>
        <strain evidence="11">AG5</strain>
    </source>
</reference>
<protein>
    <recommendedName>
        <fullName evidence="13">O-methylsterigmatocystin oxidoreductase</fullName>
    </recommendedName>
</protein>
<comment type="pathway">
    <text evidence="2">Secondary metabolite biosynthesis.</text>
</comment>
<evidence type="ECO:0000256" key="2">
    <source>
        <dbReference type="ARBA" id="ARBA00005179"/>
    </source>
</evidence>
<feature type="region of interest" description="Disordered" evidence="10">
    <location>
        <begin position="654"/>
        <end position="724"/>
    </location>
</feature>
<dbReference type="GO" id="GO:0020037">
    <property type="term" value="F:heme binding"/>
    <property type="evidence" value="ECO:0007669"/>
    <property type="project" value="InterPro"/>
</dbReference>
<dbReference type="GO" id="GO:0004497">
    <property type="term" value="F:monooxygenase activity"/>
    <property type="evidence" value="ECO:0007669"/>
    <property type="project" value="UniProtKB-KW"/>
</dbReference>
<dbReference type="InterPro" id="IPR002401">
    <property type="entry name" value="Cyt_P450_E_grp-I"/>
</dbReference>
<evidence type="ECO:0000313" key="11">
    <source>
        <dbReference type="EMBL" id="CAE7125807.1"/>
    </source>
</evidence>
<proteinExistence type="inferred from homology"/>
<gene>
    <name evidence="11" type="ORF">RDB_LOCUS59597</name>
</gene>
<dbReference type="PANTHER" id="PTHR46300">
    <property type="entry name" value="P450, PUTATIVE (EUROFUNG)-RELATED-RELATED"/>
    <property type="match status" value="1"/>
</dbReference>
<comment type="caution">
    <text evidence="11">The sequence shown here is derived from an EMBL/GenBank/DDBJ whole genome shotgun (WGS) entry which is preliminary data.</text>
</comment>
<dbReference type="InterPro" id="IPR036396">
    <property type="entry name" value="Cyt_P450_sf"/>
</dbReference>
<dbReference type="SUPFAM" id="SSF48264">
    <property type="entry name" value="Cytochrome P450"/>
    <property type="match status" value="1"/>
</dbReference>
<evidence type="ECO:0000256" key="7">
    <source>
        <dbReference type="ARBA" id="ARBA00023004"/>
    </source>
</evidence>
<dbReference type="InterPro" id="IPR050364">
    <property type="entry name" value="Cytochrome_P450_fung"/>
</dbReference>
<dbReference type="GO" id="GO:0005506">
    <property type="term" value="F:iron ion binding"/>
    <property type="evidence" value="ECO:0007669"/>
    <property type="project" value="InterPro"/>
</dbReference>
<dbReference type="PRINTS" id="PR00463">
    <property type="entry name" value="EP450I"/>
</dbReference>
<dbReference type="PANTHER" id="PTHR46300:SF7">
    <property type="entry name" value="P450, PUTATIVE (EUROFUNG)-RELATED"/>
    <property type="match status" value="1"/>
</dbReference>
<dbReference type="Gene3D" id="1.10.630.10">
    <property type="entry name" value="Cytochrome P450"/>
    <property type="match status" value="1"/>
</dbReference>
<organism evidence="11 12">
    <name type="scientific">Rhizoctonia solani</name>
    <dbReference type="NCBI Taxonomy" id="456999"/>
    <lineage>
        <taxon>Eukaryota</taxon>
        <taxon>Fungi</taxon>
        <taxon>Dikarya</taxon>
        <taxon>Basidiomycota</taxon>
        <taxon>Agaricomycotina</taxon>
        <taxon>Agaricomycetes</taxon>
        <taxon>Cantharellales</taxon>
        <taxon>Ceratobasidiaceae</taxon>
        <taxon>Rhizoctonia</taxon>
    </lineage>
</organism>
<evidence type="ECO:0000256" key="6">
    <source>
        <dbReference type="ARBA" id="ARBA00023002"/>
    </source>
</evidence>